<gene>
    <name evidence="7" type="ORF">FSB76_10995</name>
</gene>
<keyword evidence="5" id="KW-1133">Transmembrane helix</keyword>
<dbReference type="SMART" id="SM00283">
    <property type="entry name" value="MA"/>
    <property type="match status" value="1"/>
</dbReference>
<dbReference type="GO" id="GO:0005886">
    <property type="term" value="C:plasma membrane"/>
    <property type="evidence" value="ECO:0007669"/>
    <property type="project" value="TreeGrafter"/>
</dbReference>
<dbReference type="GO" id="GO:0004888">
    <property type="term" value="F:transmembrane signaling receptor activity"/>
    <property type="evidence" value="ECO:0007669"/>
    <property type="project" value="TreeGrafter"/>
</dbReference>
<keyword evidence="5" id="KW-0472">Membrane</keyword>
<dbReference type="Gene3D" id="1.10.287.950">
    <property type="entry name" value="Methyl-accepting chemotaxis protein"/>
    <property type="match status" value="1"/>
</dbReference>
<evidence type="ECO:0000256" key="3">
    <source>
        <dbReference type="PROSITE-ProRule" id="PRU00284"/>
    </source>
</evidence>
<evidence type="ECO:0000313" key="7">
    <source>
        <dbReference type="EMBL" id="QEC76448.1"/>
    </source>
</evidence>
<reference evidence="7 8" key="1">
    <citation type="journal article" date="2013" name="J. Microbiol.">
        <title>Mucilaginibacter ginsenosidivorax sp. nov., with ginsenoside converting activity isolated from sediment.</title>
        <authorList>
            <person name="Kim J.K."/>
            <person name="Choi T.E."/>
            <person name="Liu Q.M."/>
            <person name="Park H.Y."/>
            <person name="Yi T.H."/>
            <person name="Yoon M.H."/>
            <person name="Kim S.C."/>
            <person name="Im W.T."/>
        </authorList>
    </citation>
    <scope>NUCLEOTIDE SEQUENCE [LARGE SCALE GENOMIC DNA]</scope>
    <source>
        <strain evidence="7 8">KHI28</strain>
    </source>
</reference>
<feature type="transmembrane region" description="Helical" evidence="5">
    <location>
        <begin position="190"/>
        <end position="209"/>
    </location>
</feature>
<protein>
    <submittedName>
        <fullName evidence="7">Methyl-accepting chemotaxis protein</fullName>
    </submittedName>
</protein>
<sequence>MLQNIKVSAKLYILVGVLFLTIGAVGVTGQLNLKDVNASLQTVFEDRVVCLKQLKVVSDMYLINIKGVTQQINDGSINFKTGKKRISKAQKEIKANWAAYVATGAIPEEKQLSAQTAELMSNADESLETLKVLMDKEDKPAFASLALSDVNPKVDSILNNVNTLVDIQVSVANDEYKNGQIVYSTAKTHAYTVIFLGITISLLLAFFIIKNINSIVARLKDLVSYAQVASENISSASSQMSSSAQQMSEGATEQAASAEEVSSSMEEIVSSIQQNTENALQTEKIALKVVEDIVEGNKAVNITVQSMKEIAERISIIGDIARQTNLLALNAAVEAARAGDNGRGFAVVAAEVRKLAERCQTAAHEINNLSKSGVTIAERSGKLLDLIVPEIQKTCKLVQEISLSSMEQNTGANEINNALQQLNQVIQQNAAISEEMAASSEELSGQAEQLKDIVNFDSGTDVKSRMDLRRATAIKPYQKTFNGNNYAVKKTKPAVEYPHKGIRIDMNGKDAIDEKYEKY</sequence>
<dbReference type="OrthoDB" id="1123498at2"/>
<dbReference type="SUPFAM" id="SSF58104">
    <property type="entry name" value="Methyl-accepting chemotaxis protein (MCP) signaling domain"/>
    <property type="match status" value="1"/>
</dbReference>
<dbReference type="AlphaFoldDB" id="A0A5B8W282"/>
<organism evidence="7 8">
    <name type="scientific">Mucilaginibacter ginsenosidivorax</name>
    <dbReference type="NCBI Taxonomy" id="862126"/>
    <lineage>
        <taxon>Bacteria</taxon>
        <taxon>Pseudomonadati</taxon>
        <taxon>Bacteroidota</taxon>
        <taxon>Sphingobacteriia</taxon>
        <taxon>Sphingobacteriales</taxon>
        <taxon>Sphingobacteriaceae</taxon>
        <taxon>Mucilaginibacter</taxon>
    </lineage>
</organism>
<feature type="domain" description="Methyl-accepting transducer" evidence="6">
    <location>
        <begin position="229"/>
        <end position="444"/>
    </location>
</feature>
<dbReference type="EMBL" id="CP042437">
    <property type="protein sequence ID" value="QEC76448.1"/>
    <property type="molecule type" value="Genomic_DNA"/>
</dbReference>
<dbReference type="InterPro" id="IPR004089">
    <property type="entry name" value="MCPsignal_dom"/>
</dbReference>
<dbReference type="Proteomes" id="UP000321362">
    <property type="component" value="Chromosome"/>
</dbReference>
<keyword evidence="8" id="KW-1185">Reference proteome</keyword>
<evidence type="ECO:0000259" key="6">
    <source>
        <dbReference type="PROSITE" id="PS50111"/>
    </source>
</evidence>
<keyword evidence="4" id="KW-0175">Coiled coil</keyword>
<dbReference type="GO" id="GO:0006935">
    <property type="term" value="P:chemotaxis"/>
    <property type="evidence" value="ECO:0007669"/>
    <property type="project" value="UniProtKB-KW"/>
</dbReference>
<evidence type="ECO:0000256" key="1">
    <source>
        <dbReference type="ARBA" id="ARBA00022500"/>
    </source>
</evidence>
<dbReference type="PANTHER" id="PTHR43531">
    <property type="entry name" value="PROTEIN ICFG"/>
    <property type="match status" value="1"/>
</dbReference>
<dbReference type="Pfam" id="PF00015">
    <property type="entry name" value="MCPsignal"/>
    <property type="match status" value="1"/>
</dbReference>
<keyword evidence="1" id="KW-0145">Chemotaxis</keyword>
<evidence type="ECO:0000256" key="4">
    <source>
        <dbReference type="SAM" id="Coils"/>
    </source>
</evidence>
<dbReference type="Pfam" id="PF12729">
    <property type="entry name" value="4HB_MCP_1"/>
    <property type="match status" value="1"/>
</dbReference>
<feature type="transmembrane region" description="Helical" evidence="5">
    <location>
        <begin position="12"/>
        <end position="31"/>
    </location>
</feature>
<dbReference type="InterPro" id="IPR024478">
    <property type="entry name" value="HlyB_4HB_MCP"/>
</dbReference>
<keyword evidence="5" id="KW-0812">Transmembrane</keyword>
<accession>A0A5B8W282</accession>
<dbReference type="InterPro" id="IPR051310">
    <property type="entry name" value="MCP_chemotaxis"/>
</dbReference>
<dbReference type="KEGG" id="mgk:FSB76_10995"/>
<evidence type="ECO:0000313" key="8">
    <source>
        <dbReference type="Proteomes" id="UP000321362"/>
    </source>
</evidence>
<dbReference type="GO" id="GO:0007165">
    <property type="term" value="P:signal transduction"/>
    <property type="evidence" value="ECO:0007669"/>
    <property type="project" value="UniProtKB-KW"/>
</dbReference>
<name>A0A5B8W282_9SPHI</name>
<evidence type="ECO:0000256" key="5">
    <source>
        <dbReference type="SAM" id="Phobius"/>
    </source>
</evidence>
<feature type="coiled-coil region" evidence="4">
    <location>
        <begin position="415"/>
        <end position="442"/>
    </location>
</feature>
<comment type="similarity">
    <text evidence="2">Belongs to the methyl-accepting chemotaxis (MCP) protein family.</text>
</comment>
<dbReference type="RefSeq" id="WP_147053622.1">
    <property type="nucleotide sequence ID" value="NZ_CP042437.1"/>
</dbReference>
<keyword evidence="3" id="KW-0807">Transducer</keyword>
<evidence type="ECO:0000256" key="2">
    <source>
        <dbReference type="ARBA" id="ARBA00029447"/>
    </source>
</evidence>
<dbReference type="PANTHER" id="PTHR43531:SF11">
    <property type="entry name" value="METHYL-ACCEPTING CHEMOTAXIS PROTEIN 3"/>
    <property type="match status" value="1"/>
</dbReference>
<dbReference type="PROSITE" id="PS50111">
    <property type="entry name" value="CHEMOTAXIS_TRANSDUC_2"/>
    <property type="match status" value="1"/>
</dbReference>
<proteinExistence type="inferred from homology"/>